<evidence type="ECO:0000259" key="4">
    <source>
        <dbReference type="SMART" id="SM00702"/>
    </source>
</evidence>
<keyword evidence="2" id="KW-0223">Dioxygenase</keyword>
<reference evidence="5" key="2">
    <citation type="submission" date="2011-02" db="EMBL/GenBank/DDBJ databases">
        <authorList>
            <person name="MacLean D."/>
        </authorList>
    </citation>
    <scope>NUCLEOTIDE SEQUENCE</scope>
</reference>
<dbReference type="InterPro" id="IPR044862">
    <property type="entry name" value="Pro_4_hyd_alph_FE2OG_OXY"/>
</dbReference>
<dbReference type="SUPFAM" id="SSF53448">
    <property type="entry name" value="Nucleotide-diphospho-sugar transferases"/>
    <property type="match status" value="1"/>
</dbReference>
<dbReference type="GO" id="GO:0016705">
    <property type="term" value="F:oxidoreductase activity, acting on paired donors, with incorporation or reduction of molecular oxygen"/>
    <property type="evidence" value="ECO:0007669"/>
    <property type="project" value="InterPro"/>
</dbReference>
<keyword evidence="3" id="KW-0560">Oxidoreductase</keyword>
<comment type="cofactor">
    <cofactor evidence="1">
        <name>L-ascorbate</name>
        <dbReference type="ChEBI" id="CHEBI:38290"/>
    </cofactor>
</comment>
<sequence length="650" mass="74381">MRIKYSLIFRHENVNCDSISSNDSLHFAFHSRNMTTTLLGAFDSRVHSLIEQALGERLPFPSYEVPKTEIKSTHYSSKHALKSRVFEALNPSEHFLLSAKESPGVIIQSNFVSNELAKGVYDGLHSSEYIDDSMYRTANIGHGQRSRANPNARGDRIHWIAAQKHSYFPALLQLLDAIRALILGTDDSILVGKFQLVKDRTSSQIAIFDDGSRFVRHTDVSSETEVTDSNPIIRKITCVYYVNASWKPDRGGCVRMYYRDKSSSSEKVWDIAPELNTLVIFRSEDVEHEVLRASTDRLAITTWFYGLRDSSPRQNPQTPKIFVGIPSYRDPECSNTVDDLLRKAAHPGRIYIGICMQCEENAPEYRYLTGKKFRGRVRIDWMNYKDAAGPCIARNRVQALWNKEQYYLQIDSHMRFAERWDEFLLEELAKCSSQKAILTAYPPEYYLSADSKAHPHECSTDQSISPSTEPTILCASHFDDTGMLRQAGRVIHRPHDRPIPSLFWAAGFSFSSASVIEEAPYDPFLQFLFFGEEVAMGSRLWTCGWDFFAPTKSVVYHRWSRAYRPVFQVENAQSRSFRSKSHARVRSLLQGKLIGRYALGQERSLESYQAFIGVNLETKIIEQRSLWGNLDPREFIQISAQDRSDFDTGN</sequence>
<dbReference type="PANTHER" id="PTHR34496">
    <property type="entry name" value="GLCNAC TRANSFERASE-RELATED"/>
    <property type="match status" value="1"/>
</dbReference>
<dbReference type="EMBL" id="FR824053">
    <property type="protein sequence ID" value="CCA15104.1"/>
    <property type="molecule type" value="Genomic_DNA"/>
</dbReference>
<dbReference type="GO" id="GO:0051213">
    <property type="term" value="F:dioxygenase activity"/>
    <property type="evidence" value="ECO:0007669"/>
    <property type="project" value="UniProtKB-KW"/>
</dbReference>
<dbReference type="GO" id="GO:0031418">
    <property type="term" value="F:L-ascorbic acid binding"/>
    <property type="evidence" value="ECO:0007669"/>
    <property type="project" value="InterPro"/>
</dbReference>
<name>F0W225_9STRA</name>
<evidence type="ECO:0000256" key="3">
    <source>
        <dbReference type="ARBA" id="ARBA00023002"/>
    </source>
</evidence>
<dbReference type="PANTHER" id="PTHR34496:SF9">
    <property type="entry name" value="[SKP1-PROTEIN]-HYDROXYPROLINE N-ACETYLGLUCOSAMINYLTRANSFERASE"/>
    <property type="match status" value="1"/>
</dbReference>
<dbReference type="Pfam" id="PF13640">
    <property type="entry name" value="2OG-FeII_Oxy_3"/>
    <property type="match status" value="1"/>
</dbReference>
<dbReference type="GO" id="GO:0005506">
    <property type="term" value="F:iron ion binding"/>
    <property type="evidence" value="ECO:0007669"/>
    <property type="project" value="InterPro"/>
</dbReference>
<dbReference type="InterPro" id="IPR029044">
    <property type="entry name" value="Nucleotide-diphossugar_trans"/>
</dbReference>
<dbReference type="Gene3D" id="2.60.120.620">
    <property type="entry name" value="q2cbj1_9rhob like domain"/>
    <property type="match status" value="1"/>
</dbReference>
<dbReference type="SMART" id="SM00702">
    <property type="entry name" value="P4Hc"/>
    <property type="match status" value="1"/>
</dbReference>
<dbReference type="AlphaFoldDB" id="F0W225"/>
<dbReference type="InterPro" id="IPR006620">
    <property type="entry name" value="Pro_4_hyd_alph"/>
</dbReference>
<dbReference type="Pfam" id="PF11397">
    <property type="entry name" value="GlcNAc"/>
    <property type="match status" value="2"/>
</dbReference>
<accession>F0W225</accession>
<feature type="domain" description="Prolyl 4-hydroxylase alpha subunit" evidence="4">
    <location>
        <begin position="103"/>
        <end position="305"/>
    </location>
</feature>
<evidence type="ECO:0000313" key="5">
    <source>
        <dbReference type="EMBL" id="CCA15104.1"/>
    </source>
</evidence>
<dbReference type="InterPro" id="IPR021067">
    <property type="entry name" value="Glycosyltransferase"/>
</dbReference>
<gene>
    <name evidence="5" type="primary">AlNc14C8G1098</name>
    <name evidence="5" type="ORF">ALNC14_012470</name>
</gene>
<evidence type="ECO:0000256" key="2">
    <source>
        <dbReference type="ARBA" id="ARBA00022964"/>
    </source>
</evidence>
<organism evidence="5">
    <name type="scientific">Albugo laibachii Nc14</name>
    <dbReference type="NCBI Taxonomy" id="890382"/>
    <lineage>
        <taxon>Eukaryota</taxon>
        <taxon>Sar</taxon>
        <taxon>Stramenopiles</taxon>
        <taxon>Oomycota</taxon>
        <taxon>Peronosporomycetes</taxon>
        <taxon>Albuginales</taxon>
        <taxon>Albuginaceae</taxon>
        <taxon>Albugo</taxon>
    </lineage>
</organism>
<dbReference type="Gene3D" id="3.90.550.10">
    <property type="entry name" value="Spore Coat Polysaccharide Biosynthesis Protein SpsA, Chain A"/>
    <property type="match status" value="1"/>
</dbReference>
<evidence type="ECO:0000256" key="1">
    <source>
        <dbReference type="ARBA" id="ARBA00001961"/>
    </source>
</evidence>
<proteinExistence type="predicted"/>
<dbReference type="HOGENOM" id="CLU_029990_0_0_1"/>
<reference evidence="5" key="1">
    <citation type="journal article" date="2011" name="PLoS Biol.">
        <title>Gene gain and loss during evolution of obligate parasitism in the white rust pathogen of Arabidopsis thaliana.</title>
        <authorList>
            <person name="Kemen E."/>
            <person name="Gardiner A."/>
            <person name="Schultz-Larsen T."/>
            <person name="Kemen A.C."/>
            <person name="Balmuth A.L."/>
            <person name="Robert-Seilaniantz A."/>
            <person name="Bailey K."/>
            <person name="Holub E."/>
            <person name="Studholme D.J."/>
            <person name="Maclean D."/>
            <person name="Jones J.D."/>
        </authorList>
    </citation>
    <scope>NUCLEOTIDE SEQUENCE</scope>
</reference>
<protein>
    <submittedName>
        <fullName evidence="5">Putative</fullName>
    </submittedName>
</protein>